<accession>A0A8S9L7E4</accession>
<comment type="caution">
    <text evidence="1">The sequence shown here is derived from an EMBL/GenBank/DDBJ whole genome shotgun (WGS) entry which is preliminary data.</text>
</comment>
<dbReference type="AlphaFoldDB" id="A0A8S9L7E4"/>
<organism evidence="1">
    <name type="scientific">Brassica cretica</name>
    <name type="common">Mustard</name>
    <dbReference type="NCBI Taxonomy" id="69181"/>
    <lineage>
        <taxon>Eukaryota</taxon>
        <taxon>Viridiplantae</taxon>
        <taxon>Streptophyta</taxon>
        <taxon>Embryophyta</taxon>
        <taxon>Tracheophyta</taxon>
        <taxon>Spermatophyta</taxon>
        <taxon>Magnoliopsida</taxon>
        <taxon>eudicotyledons</taxon>
        <taxon>Gunneridae</taxon>
        <taxon>Pentapetalae</taxon>
        <taxon>rosids</taxon>
        <taxon>malvids</taxon>
        <taxon>Brassicales</taxon>
        <taxon>Brassicaceae</taxon>
        <taxon>Brassiceae</taxon>
        <taxon>Brassica</taxon>
    </lineage>
</organism>
<dbReference type="EMBL" id="QGKY02000094">
    <property type="protein sequence ID" value="KAF2601901.1"/>
    <property type="molecule type" value="Genomic_DNA"/>
</dbReference>
<sequence>MPYLRRASAAVGDFPVSRHRFDPPSETSWVERLGSRVERLRLELTVLTFDQDYVRGWGLRDVWASDATVIVRTGFRDVWASDAEYLYIHMRRMRVISRDYVRERGLRDVWASDATVIVRTGFRDVWASDATCVGSVVQRRLYRRRYWGGRGTEMDYTSDTEYLYIHMRIMRGV</sequence>
<name>A0A8S9L7E4_BRACR</name>
<protein>
    <submittedName>
        <fullName evidence="1">Uncharacterized protein</fullName>
    </submittedName>
</protein>
<gene>
    <name evidence="1" type="ORF">F2Q70_00026861</name>
</gene>
<proteinExistence type="predicted"/>
<reference evidence="1" key="1">
    <citation type="submission" date="2019-12" db="EMBL/GenBank/DDBJ databases">
        <title>Genome sequencing and annotation of Brassica cretica.</title>
        <authorList>
            <person name="Studholme D.J."/>
            <person name="Sarris P.F."/>
        </authorList>
    </citation>
    <scope>NUCLEOTIDE SEQUENCE</scope>
    <source>
        <strain evidence="1">PFS-102/07</strain>
        <tissue evidence="1">Leaf</tissue>
    </source>
</reference>
<evidence type="ECO:0000313" key="1">
    <source>
        <dbReference type="EMBL" id="KAF2601901.1"/>
    </source>
</evidence>